<reference evidence="2" key="1">
    <citation type="submission" date="2023-07" db="EMBL/GenBank/DDBJ databases">
        <title>Functional and genomic diversity of the sorghum phyllosphere microbiome.</title>
        <authorList>
            <person name="Shade A."/>
        </authorList>
    </citation>
    <scope>NUCLEOTIDE SEQUENCE [LARGE SCALE GENOMIC DNA]</scope>
    <source>
        <strain evidence="2">SORGH_AS_0422</strain>
    </source>
</reference>
<keyword evidence="2" id="KW-1185">Reference proteome</keyword>
<organism evidence="1 2">
    <name type="scientific">Mucilaginibacter terrae</name>
    <dbReference type="NCBI Taxonomy" id="1955052"/>
    <lineage>
        <taxon>Bacteria</taxon>
        <taxon>Pseudomonadati</taxon>
        <taxon>Bacteroidota</taxon>
        <taxon>Sphingobacteriia</taxon>
        <taxon>Sphingobacteriales</taxon>
        <taxon>Sphingobacteriaceae</taxon>
        <taxon>Mucilaginibacter</taxon>
    </lineage>
</organism>
<dbReference type="Gene3D" id="2.30.180.10">
    <property type="entry name" value="FAS1 domain"/>
    <property type="match status" value="1"/>
</dbReference>
<proteinExistence type="predicted"/>
<dbReference type="Proteomes" id="UP001258315">
    <property type="component" value="Unassembled WGS sequence"/>
</dbReference>
<dbReference type="EMBL" id="JAVLVU010000001">
    <property type="protein sequence ID" value="MDT3401152.1"/>
    <property type="molecule type" value="Genomic_DNA"/>
</dbReference>
<protein>
    <submittedName>
        <fullName evidence="1">Surface protein with fasciclin (FAS1) repeats</fullName>
    </submittedName>
</protein>
<evidence type="ECO:0000313" key="1">
    <source>
        <dbReference type="EMBL" id="MDT3401152.1"/>
    </source>
</evidence>
<dbReference type="InterPro" id="IPR036378">
    <property type="entry name" value="FAS1_dom_sf"/>
</dbReference>
<dbReference type="SUPFAM" id="SSF82153">
    <property type="entry name" value="FAS1 domain"/>
    <property type="match status" value="1"/>
</dbReference>
<comment type="caution">
    <text evidence="1">The sequence shown here is derived from an EMBL/GenBank/DDBJ whole genome shotgun (WGS) entry which is preliminary data.</text>
</comment>
<evidence type="ECO:0000313" key="2">
    <source>
        <dbReference type="Proteomes" id="UP001258315"/>
    </source>
</evidence>
<name>A0ABU3GQD4_9SPHI</name>
<accession>A0ABU3GQD4</accession>
<gene>
    <name evidence="1" type="ORF">QE417_000224</name>
</gene>
<sequence>MIIGSNNLYFQMTYFKRLSFQGRLIVLFSCLLFTACKKDQYYFDGGKSNPVFPGTTLEYLKSNPRSFDTIVNIIKIAGMERQFNEDTLTFFAPQDYAVAVLIKQVNSTLFTYGKDTVKTLTDINGVIWRRYLSNYLFKGANKLNDYPQLDIGSKAIFPGQNYVAYSGDVFNIGVQYADAGGVKYTGYRQLILSYIPNVTQPLDNWISIPITSSDVQPKHAVVHVLSSNYPFGADPQNLIQDVLLTK</sequence>